<reference evidence="1" key="1">
    <citation type="submission" date="2021-03" db="EMBL/GenBank/DDBJ databases">
        <authorList>
            <consortium name="DOE Joint Genome Institute"/>
            <person name="Ahrendt S."/>
            <person name="Looney B.P."/>
            <person name="Miyauchi S."/>
            <person name="Morin E."/>
            <person name="Drula E."/>
            <person name="Courty P.E."/>
            <person name="Chicoki N."/>
            <person name="Fauchery L."/>
            <person name="Kohler A."/>
            <person name="Kuo A."/>
            <person name="Labutti K."/>
            <person name="Pangilinan J."/>
            <person name="Lipzen A."/>
            <person name="Riley R."/>
            <person name="Andreopoulos W."/>
            <person name="He G."/>
            <person name="Johnson J."/>
            <person name="Barry K.W."/>
            <person name="Grigoriev I.V."/>
            <person name="Nagy L."/>
            <person name="Hibbett D."/>
            <person name="Henrissat B."/>
            <person name="Matheny P.B."/>
            <person name="Labbe J."/>
            <person name="Martin F."/>
        </authorList>
    </citation>
    <scope>NUCLEOTIDE SEQUENCE</scope>
    <source>
        <strain evidence="1">HHB10654</strain>
    </source>
</reference>
<protein>
    <submittedName>
        <fullName evidence="1">Uncharacterized protein</fullName>
    </submittedName>
</protein>
<keyword evidence="2" id="KW-1185">Reference proteome</keyword>
<gene>
    <name evidence="1" type="ORF">BV25DRAFT_619976</name>
</gene>
<evidence type="ECO:0000313" key="1">
    <source>
        <dbReference type="EMBL" id="KAI0062772.1"/>
    </source>
</evidence>
<accession>A0ACB8T316</accession>
<organism evidence="1 2">
    <name type="scientific">Artomyces pyxidatus</name>
    <dbReference type="NCBI Taxonomy" id="48021"/>
    <lineage>
        <taxon>Eukaryota</taxon>
        <taxon>Fungi</taxon>
        <taxon>Dikarya</taxon>
        <taxon>Basidiomycota</taxon>
        <taxon>Agaricomycotina</taxon>
        <taxon>Agaricomycetes</taxon>
        <taxon>Russulales</taxon>
        <taxon>Auriscalpiaceae</taxon>
        <taxon>Artomyces</taxon>
    </lineage>
</organism>
<dbReference type="Proteomes" id="UP000814140">
    <property type="component" value="Unassembled WGS sequence"/>
</dbReference>
<name>A0ACB8T316_9AGAM</name>
<evidence type="ECO:0000313" key="2">
    <source>
        <dbReference type="Proteomes" id="UP000814140"/>
    </source>
</evidence>
<proteinExistence type="predicted"/>
<comment type="caution">
    <text evidence="1">The sequence shown here is derived from an EMBL/GenBank/DDBJ whole genome shotgun (WGS) entry which is preliminary data.</text>
</comment>
<dbReference type="EMBL" id="MU277206">
    <property type="protein sequence ID" value="KAI0062772.1"/>
    <property type="molecule type" value="Genomic_DNA"/>
</dbReference>
<reference evidence="1" key="2">
    <citation type="journal article" date="2022" name="New Phytol.">
        <title>Evolutionary transition to the ectomycorrhizal habit in the genomes of a hyperdiverse lineage of mushroom-forming fungi.</title>
        <authorList>
            <person name="Looney B."/>
            <person name="Miyauchi S."/>
            <person name="Morin E."/>
            <person name="Drula E."/>
            <person name="Courty P.E."/>
            <person name="Kohler A."/>
            <person name="Kuo A."/>
            <person name="LaButti K."/>
            <person name="Pangilinan J."/>
            <person name="Lipzen A."/>
            <person name="Riley R."/>
            <person name="Andreopoulos W."/>
            <person name="He G."/>
            <person name="Johnson J."/>
            <person name="Nolan M."/>
            <person name="Tritt A."/>
            <person name="Barry K.W."/>
            <person name="Grigoriev I.V."/>
            <person name="Nagy L.G."/>
            <person name="Hibbett D."/>
            <person name="Henrissat B."/>
            <person name="Matheny P.B."/>
            <person name="Labbe J."/>
            <person name="Martin F.M."/>
        </authorList>
    </citation>
    <scope>NUCLEOTIDE SEQUENCE</scope>
    <source>
        <strain evidence="1">HHB10654</strain>
    </source>
</reference>
<sequence length="218" mass="23527">MTSSDTTPSNPIITPSLPFTGYPPSGRTEFQSSDPAELGGELGGEEQGGDGQGGSVSTGDVVIEMQHRQEAGPEVINRREQQYMNDKFVDPSETIWPMYFKESEKEDKNLIDNITIYTNGVLVFTGLFGAIVTAFIIESYKQLQPPDSGTTAEAALFVHLSLQIAASSNGTRLTFPAPINLDSSSFRPLSSALRVNILWFISLSLSLSCALGAALMQQ</sequence>